<dbReference type="InterPro" id="IPR000182">
    <property type="entry name" value="GNAT_dom"/>
</dbReference>
<dbReference type="OrthoDB" id="9799601at2"/>
<dbReference type="Gene3D" id="3.40.630.30">
    <property type="match status" value="1"/>
</dbReference>
<dbReference type="EMBL" id="FOWR01000001">
    <property type="protein sequence ID" value="SFO71728.1"/>
    <property type="molecule type" value="Genomic_DNA"/>
</dbReference>
<accession>A0A1I5JFW6</accession>
<dbReference type="AlphaFoldDB" id="A0A1I5JFW6"/>
<reference evidence="2 3" key="1">
    <citation type="submission" date="2016-10" db="EMBL/GenBank/DDBJ databases">
        <authorList>
            <person name="de Groot N.N."/>
        </authorList>
    </citation>
    <scope>NUCLEOTIDE SEQUENCE [LARGE SCALE GENOMIC DNA]</scope>
    <source>
        <strain evidence="2 3">DSM 15893</strain>
    </source>
</reference>
<dbReference type="SUPFAM" id="SSF55729">
    <property type="entry name" value="Acyl-CoA N-acyltransferases (Nat)"/>
    <property type="match status" value="1"/>
</dbReference>
<evidence type="ECO:0000313" key="2">
    <source>
        <dbReference type="EMBL" id="SFO71728.1"/>
    </source>
</evidence>
<dbReference type="Pfam" id="PF00583">
    <property type="entry name" value="Acetyltransf_1"/>
    <property type="match status" value="1"/>
</dbReference>
<keyword evidence="2" id="KW-0808">Transferase</keyword>
<evidence type="ECO:0000313" key="3">
    <source>
        <dbReference type="Proteomes" id="UP000182692"/>
    </source>
</evidence>
<dbReference type="PROSITE" id="PS51186">
    <property type="entry name" value="GNAT"/>
    <property type="match status" value="1"/>
</dbReference>
<protein>
    <submittedName>
        <fullName evidence="2">Acetyltransferase (GNAT) family protein</fullName>
    </submittedName>
</protein>
<sequence>MDVTFFEDNADRAQVLDVLTQLRPHISQDALAAQIKRQQQSGYQLAYVKSDNIVLAVVGFEVRESLAWGKHIYIDDLVTNENHRSQGVGNVLMAWLKHHAAEHGCKQIHVDSEIQRFKAHIFFQREEFKTIAHHFVWA</sequence>
<name>A0A1I5JFW6_9GAMM</name>
<dbReference type="GO" id="GO:0016747">
    <property type="term" value="F:acyltransferase activity, transferring groups other than amino-acyl groups"/>
    <property type="evidence" value="ECO:0007669"/>
    <property type="project" value="InterPro"/>
</dbReference>
<organism evidence="2 3">
    <name type="scientific">Enterovibrio norvegicus DSM 15893</name>
    <dbReference type="NCBI Taxonomy" id="1121869"/>
    <lineage>
        <taxon>Bacteria</taxon>
        <taxon>Pseudomonadati</taxon>
        <taxon>Pseudomonadota</taxon>
        <taxon>Gammaproteobacteria</taxon>
        <taxon>Vibrionales</taxon>
        <taxon>Vibrionaceae</taxon>
        <taxon>Enterovibrio</taxon>
    </lineage>
</organism>
<evidence type="ECO:0000259" key="1">
    <source>
        <dbReference type="PROSITE" id="PS51186"/>
    </source>
</evidence>
<dbReference type="RefSeq" id="WP_017015452.1">
    <property type="nucleotide sequence ID" value="NZ_FOWR01000001.1"/>
</dbReference>
<dbReference type="STRING" id="1121869.SAMN03084138_00173"/>
<dbReference type="CDD" id="cd04301">
    <property type="entry name" value="NAT_SF"/>
    <property type="match status" value="1"/>
</dbReference>
<gene>
    <name evidence="2" type="ORF">SAMN03084138_00173</name>
</gene>
<dbReference type="GeneID" id="35873710"/>
<dbReference type="Proteomes" id="UP000182692">
    <property type="component" value="Unassembled WGS sequence"/>
</dbReference>
<dbReference type="InterPro" id="IPR016181">
    <property type="entry name" value="Acyl_CoA_acyltransferase"/>
</dbReference>
<feature type="domain" description="N-acetyltransferase" evidence="1">
    <location>
        <begin position="3"/>
        <end position="138"/>
    </location>
</feature>
<proteinExistence type="predicted"/>